<evidence type="ECO:0000313" key="2">
    <source>
        <dbReference type="EMBL" id="SSX15538.1"/>
    </source>
</evidence>
<gene>
    <name evidence="3" type="primary">CSON008763</name>
</gene>
<reference evidence="2" key="1">
    <citation type="submission" date="2018-04" db="EMBL/GenBank/DDBJ databases">
        <authorList>
            <person name="Go L.Y."/>
            <person name="Mitchell J.A."/>
        </authorList>
    </citation>
    <scope>NUCLEOTIDE SEQUENCE</scope>
    <source>
        <tissue evidence="2">Whole organism</tissue>
    </source>
</reference>
<organism evidence="3">
    <name type="scientific">Culicoides sonorensis</name>
    <name type="common">Biting midge</name>
    <dbReference type="NCBI Taxonomy" id="179676"/>
    <lineage>
        <taxon>Eukaryota</taxon>
        <taxon>Metazoa</taxon>
        <taxon>Ecdysozoa</taxon>
        <taxon>Arthropoda</taxon>
        <taxon>Hexapoda</taxon>
        <taxon>Insecta</taxon>
        <taxon>Pterygota</taxon>
        <taxon>Neoptera</taxon>
        <taxon>Endopterygota</taxon>
        <taxon>Diptera</taxon>
        <taxon>Nematocera</taxon>
        <taxon>Chironomoidea</taxon>
        <taxon>Ceratopogonidae</taxon>
        <taxon>Ceratopogoninae</taxon>
        <taxon>Culicoides</taxon>
        <taxon>Monoculicoides</taxon>
    </lineage>
</organism>
<dbReference type="EMBL" id="UFQS01003361">
    <property type="protein sequence ID" value="SSX15538.1"/>
    <property type="molecule type" value="Genomic_DNA"/>
</dbReference>
<feature type="region of interest" description="Disordered" evidence="1">
    <location>
        <begin position="94"/>
        <end position="120"/>
    </location>
</feature>
<dbReference type="VEuPathDB" id="VectorBase:CSON008763"/>
<accession>A0A336MWY7</accession>
<name>A0A336MWY7_CULSO</name>
<proteinExistence type="predicted"/>
<evidence type="ECO:0000313" key="3">
    <source>
        <dbReference type="EMBL" id="SSX34902.1"/>
    </source>
</evidence>
<evidence type="ECO:0000256" key="1">
    <source>
        <dbReference type="SAM" id="MobiDB-lite"/>
    </source>
</evidence>
<feature type="compositionally biased region" description="Basic residues" evidence="1">
    <location>
        <begin position="94"/>
        <end position="107"/>
    </location>
</feature>
<reference evidence="3" key="2">
    <citation type="submission" date="2018-07" db="EMBL/GenBank/DDBJ databases">
        <authorList>
            <person name="Quirk P.G."/>
            <person name="Krulwich T.A."/>
        </authorList>
    </citation>
    <scope>NUCLEOTIDE SEQUENCE</scope>
</reference>
<sequence>MTSNHVGQSEGEENIREYVKIVDKFTGMHISDSPLKHDEVVALDKMRPYKFYDVQFKSFSQQREWTNKAFKFCATKNGEARDTEPISKLIAKQVKNKKKKGPHLKKRKIDDNSVYNPRGQHQTNYETNWSFEMDMQENNLQNPISDEDFLKIMTSDPNISQESSITLEESAQQIGPPYTLQDQTVMDDFDGKNLSPAENERLLLDAMSPEIRRKSNPLFDKNRTIQAPTTEISSIRSTRISEIRPYTSKNETNITMENNENCLGPFDNKNQTSKSPGIPLAVLETNKLDVPYDIIQTEMAISRSLQQPEMQLLEIIQPEGPGQDETPPVRHMGKSLPQNVINLLPEQIDDIESSNRTQGRRKNRRRLSTTIDSQDGQSKTWKNLPKKLHVIRFQPVDLDSIEEINDSQCQPDTSQFLEQNLKEIIRKLLKKNEIPPRAPLVYPIPLRPSGSYTRTSRVGRVSSNIVTDVQNSQQPIATTMNNVMHETEQRLHQNIAYAQESQNELIQIQRELGFTHMSPRAIVNQSIIDVPITVEQQRELQSLEFLAQQQQIFVKNTGNDPEIALEVIENSERRLQQTQQQNLITHEGFSDEEKCKLSVFGRLLDLYSKSNVSQFSLKKIMEECGNSFSKIKITTALLDMTRESVPMIELVKADYSAAVTHLKLFHF</sequence>
<feature type="compositionally biased region" description="Polar residues" evidence="1">
    <location>
        <begin position="368"/>
        <end position="380"/>
    </location>
</feature>
<protein>
    <submittedName>
        <fullName evidence="3">CSON008763 protein</fullName>
    </submittedName>
</protein>
<feature type="compositionally biased region" description="Basic residues" evidence="1">
    <location>
        <begin position="358"/>
        <end position="367"/>
    </location>
</feature>
<dbReference type="AlphaFoldDB" id="A0A336MWY7"/>
<dbReference type="EMBL" id="UFQT01003361">
    <property type="protein sequence ID" value="SSX34902.1"/>
    <property type="molecule type" value="Genomic_DNA"/>
</dbReference>
<feature type="region of interest" description="Disordered" evidence="1">
    <location>
        <begin position="348"/>
        <end position="380"/>
    </location>
</feature>